<dbReference type="AlphaFoldDB" id="A0A822MQE7"/>
<sequence>MVLIIRLFYCEQPIKLHLNFVIYVSHYLREYSRLLNSLKIKDNLSVDKAKCDG</sequence>
<gene>
    <name evidence="1" type="ORF">VCR5J5_1490054</name>
</gene>
<evidence type="ECO:0000313" key="2">
    <source>
        <dbReference type="Proteomes" id="UP000049495"/>
    </source>
</evidence>
<organism evidence="1 2">
    <name type="scientific">Vibrio crassostreae</name>
    <dbReference type="NCBI Taxonomy" id="246167"/>
    <lineage>
        <taxon>Bacteria</taxon>
        <taxon>Pseudomonadati</taxon>
        <taxon>Pseudomonadota</taxon>
        <taxon>Gammaproteobacteria</taxon>
        <taxon>Vibrionales</taxon>
        <taxon>Vibrionaceae</taxon>
        <taxon>Vibrio</taxon>
    </lineage>
</organism>
<dbReference type="EMBL" id="CCJV01000056">
    <property type="protein sequence ID" value="CDT13158.1"/>
    <property type="molecule type" value="Genomic_DNA"/>
</dbReference>
<name>A0A822MQE7_9VIBR</name>
<dbReference type="Proteomes" id="UP000049495">
    <property type="component" value="Unassembled WGS sequence"/>
</dbReference>
<proteinExistence type="predicted"/>
<protein>
    <submittedName>
        <fullName evidence="1">Uncharacterized protein</fullName>
    </submittedName>
</protein>
<accession>A0A822MQE7</accession>
<evidence type="ECO:0000313" key="1">
    <source>
        <dbReference type="EMBL" id="CDT13158.1"/>
    </source>
</evidence>
<reference evidence="2" key="1">
    <citation type="submission" date="2014-06" db="EMBL/GenBank/DDBJ databases">
        <authorList>
            <person name="Le Roux Frederique"/>
        </authorList>
    </citation>
    <scope>NUCLEOTIDE SEQUENCE [LARGE SCALE GENOMIC DNA]</scope>
    <source>
        <strain evidence="2">J5-5</strain>
    </source>
</reference>
<comment type="caution">
    <text evidence="1">The sequence shown here is derived from an EMBL/GenBank/DDBJ whole genome shotgun (WGS) entry which is preliminary data.</text>
</comment>